<keyword evidence="4" id="KW-1185">Reference proteome</keyword>
<dbReference type="AlphaFoldDB" id="A0A023X7N7"/>
<evidence type="ECO:0000313" key="4">
    <source>
        <dbReference type="Proteomes" id="UP000025229"/>
    </source>
</evidence>
<dbReference type="Proteomes" id="UP001281130">
    <property type="component" value="Unassembled WGS sequence"/>
</dbReference>
<dbReference type="EMBL" id="CP007515">
    <property type="protein sequence ID" value="AHY48059.1"/>
    <property type="molecule type" value="Genomic_DNA"/>
</dbReference>
<proteinExistence type="predicted"/>
<dbReference type="Pfam" id="PF01402">
    <property type="entry name" value="RHH_1"/>
    <property type="match status" value="1"/>
</dbReference>
<dbReference type="Proteomes" id="UP000025229">
    <property type="component" value="Plasmid 1"/>
</dbReference>
<dbReference type="EMBL" id="JAWXXX010000002">
    <property type="protein sequence ID" value="MDX5895335.1"/>
    <property type="molecule type" value="Genomic_DNA"/>
</dbReference>
<accession>A0A023X7N7</accession>
<name>A0A023X7N7_RUBRA</name>
<dbReference type="InterPro" id="IPR002145">
    <property type="entry name" value="CopG"/>
</dbReference>
<organism evidence="2 4">
    <name type="scientific">Rubrobacter radiotolerans</name>
    <name type="common">Arthrobacter radiotolerans</name>
    <dbReference type="NCBI Taxonomy" id="42256"/>
    <lineage>
        <taxon>Bacteria</taxon>
        <taxon>Bacillati</taxon>
        <taxon>Actinomycetota</taxon>
        <taxon>Rubrobacteria</taxon>
        <taxon>Rubrobacterales</taxon>
        <taxon>Rubrobacteraceae</taxon>
        <taxon>Rubrobacter</taxon>
    </lineage>
</organism>
<keyword evidence="2" id="KW-0614">Plasmid</keyword>
<gene>
    <name evidence="2" type="ORF">RradSPS_2776</name>
    <name evidence="3" type="ORF">SIL72_15010</name>
</gene>
<protein>
    <submittedName>
        <fullName evidence="2 3">Ribbon-helix-helix protein, CopG family</fullName>
    </submittedName>
</protein>
<evidence type="ECO:0000313" key="2">
    <source>
        <dbReference type="EMBL" id="AHY48059.1"/>
    </source>
</evidence>
<sequence>MARFVVTIPDDFLEEVDARAKAEHRSRSELVREALRGYLRSGGRRGDISGRPEVKRAVQIQDETRKILEGSGYSGSEAVRKMRDRIY</sequence>
<dbReference type="HOGENOM" id="CLU_2481389_0_0_11"/>
<dbReference type="InterPro" id="IPR013321">
    <property type="entry name" value="Arc_rbn_hlx_hlx"/>
</dbReference>
<evidence type="ECO:0000313" key="3">
    <source>
        <dbReference type="EMBL" id="MDX5895335.1"/>
    </source>
</evidence>
<dbReference type="GO" id="GO:0006355">
    <property type="term" value="P:regulation of DNA-templated transcription"/>
    <property type="evidence" value="ECO:0007669"/>
    <property type="project" value="InterPro"/>
</dbReference>
<dbReference type="RefSeq" id="WP_041338473.1">
    <property type="nucleotide sequence ID" value="NZ_CP007515.1"/>
</dbReference>
<dbReference type="KEGG" id="rrd:RradSPS_2776"/>
<feature type="domain" description="Ribbon-helix-helix protein CopG" evidence="1">
    <location>
        <begin position="3"/>
        <end position="39"/>
    </location>
</feature>
<reference evidence="3" key="2">
    <citation type="submission" date="2023-11" db="EMBL/GenBank/DDBJ databases">
        <title>MicrobeMod: A computational toolkit for identifying prokaryotic methylation and restriction-modification with nanopore sequencing.</title>
        <authorList>
            <person name="Crits-Christoph A."/>
            <person name="Kang S.C."/>
            <person name="Lee H."/>
            <person name="Ostrov N."/>
        </authorList>
    </citation>
    <scope>NUCLEOTIDE SEQUENCE</scope>
    <source>
        <strain evidence="3">ATCC 51242</strain>
    </source>
</reference>
<dbReference type="CDD" id="cd22231">
    <property type="entry name" value="RHH_NikR_HicB-like"/>
    <property type="match status" value="1"/>
</dbReference>
<evidence type="ECO:0000259" key="1">
    <source>
        <dbReference type="Pfam" id="PF01402"/>
    </source>
</evidence>
<dbReference type="InterPro" id="IPR010985">
    <property type="entry name" value="Ribbon_hlx_hlx"/>
</dbReference>
<reference evidence="2 4" key="1">
    <citation type="submission" date="2014-03" db="EMBL/GenBank/DDBJ databases">
        <title>Complete genome sequence of the Radio-Resistant Rubrobacter radiotolerans RSPS-4.</title>
        <authorList>
            <person name="Egas C.C."/>
            <person name="Barroso C.C."/>
            <person name="Froufe H.J.C."/>
            <person name="Pacheco J.J."/>
            <person name="Albuquerque L.L."/>
            <person name="da Costa M.M.S."/>
        </authorList>
    </citation>
    <scope>NUCLEOTIDE SEQUENCE [LARGE SCALE GENOMIC DNA]</scope>
    <source>
        <strain evidence="2 4">RSPS-4</strain>
        <plasmid evidence="2 4">1</plasmid>
    </source>
</reference>
<dbReference type="Gene3D" id="1.10.1220.10">
    <property type="entry name" value="Met repressor-like"/>
    <property type="match status" value="1"/>
</dbReference>
<dbReference type="OrthoDB" id="3710927at2"/>
<geneLocation type="plasmid" evidence="2">
    <name>1</name>
</geneLocation>
<dbReference type="SUPFAM" id="SSF47598">
    <property type="entry name" value="Ribbon-helix-helix"/>
    <property type="match status" value="1"/>
</dbReference>